<dbReference type="Pfam" id="PF08668">
    <property type="entry name" value="HDOD"/>
    <property type="match status" value="1"/>
</dbReference>
<comment type="caution">
    <text evidence="2">The sequence shown here is derived from an EMBL/GenBank/DDBJ whole genome shotgun (WGS) entry which is preliminary data.</text>
</comment>
<organism evidence="2">
    <name type="scientific">Thiolapillus brandeum</name>
    <dbReference type="NCBI Taxonomy" id="1076588"/>
    <lineage>
        <taxon>Bacteria</taxon>
        <taxon>Pseudomonadati</taxon>
        <taxon>Pseudomonadota</taxon>
        <taxon>Gammaproteobacteria</taxon>
        <taxon>Chromatiales</taxon>
        <taxon>Sedimenticolaceae</taxon>
        <taxon>Thiolapillus</taxon>
    </lineage>
</organism>
<dbReference type="InterPro" id="IPR013976">
    <property type="entry name" value="HDOD"/>
</dbReference>
<dbReference type="Proteomes" id="UP000886339">
    <property type="component" value="Unassembled WGS sequence"/>
</dbReference>
<dbReference type="PROSITE" id="PS51833">
    <property type="entry name" value="HDOD"/>
    <property type="match status" value="1"/>
</dbReference>
<gene>
    <name evidence="2" type="ORF">ENJ12_02275</name>
</gene>
<proteinExistence type="predicted"/>
<feature type="domain" description="HDOD" evidence="1">
    <location>
        <begin position="20"/>
        <end position="212"/>
    </location>
</feature>
<dbReference type="Gene3D" id="1.10.3210.10">
    <property type="entry name" value="Hypothetical protein af1432"/>
    <property type="match status" value="1"/>
</dbReference>
<dbReference type="EMBL" id="DRLF01000090">
    <property type="protein sequence ID" value="HEC05649.1"/>
    <property type="molecule type" value="Genomic_DNA"/>
</dbReference>
<dbReference type="SUPFAM" id="SSF109604">
    <property type="entry name" value="HD-domain/PDEase-like"/>
    <property type="match status" value="1"/>
</dbReference>
<sequence length="280" mass="30536">MSKSLKDMVEEQMQSGELELPVFNQVALDLQRMKNEDDVQLNQIIVAIMTDPALAAQILKVANSSFYGGLKEVSTIQQAVIRLGLEQVANIALMSAQAAAHDAQLKTLKDRMPDLWEHAYVSALGARWLAREAGLRDRAEEAFLAGLLHDVGELVLLKILDAHASDADTPPLTDALINEALEALHPELGHRLMTSWELPGIYADVARNHHQSTMGEPDALQAIVRLVDGGCAKVGIGRNADEQLALPTLPEADVLDLSEIQLAEFEVVLEDVRSQAATLF</sequence>
<accession>A0A831RTP4</accession>
<evidence type="ECO:0000259" key="1">
    <source>
        <dbReference type="PROSITE" id="PS51833"/>
    </source>
</evidence>
<protein>
    <submittedName>
        <fullName evidence="2">HDOD domain-containing protein</fullName>
    </submittedName>
</protein>
<dbReference type="AlphaFoldDB" id="A0A831RTP4"/>
<evidence type="ECO:0000313" key="2">
    <source>
        <dbReference type="EMBL" id="HEC05649.1"/>
    </source>
</evidence>
<dbReference type="PANTHER" id="PTHR33525">
    <property type="match status" value="1"/>
</dbReference>
<reference evidence="2" key="1">
    <citation type="journal article" date="2020" name="mSystems">
        <title>Genome- and Community-Level Interaction Insights into Carbon Utilization and Element Cycling Functions of Hydrothermarchaeota in Hydrothermal Sediment.</title>
        <authorList>
            <person name="Zhou Z."/>
            <person name="Liu Y."/>
            <person name="Xu W."/>
            <person name="Pan J."/>
            <person name="Luo Z.H."/>
            <person name="Li M."/>
        </authorList>
    </citation>
    <scope>NUCLEOTIDE SEQUENCE [LARGE SCALE GENOMIC DNA]</scope>
    <source>
        <strain evidence="2">HyVt-458</strain>
    </source>
</reference>
<dbReference type="PANTHER" id="PTHR33525:SF3">
    <property type="entry name" value="RIBONUCLEASE Y"/>
    <property type="match status" value="1"/>
</dbReference>
<name>A0A831RTP4_9GAMM</name>
<dbReference type="InterPro" id="IPR052340">
    <property type="entry name" value="RNase_Y/CdgJ"/>
</dbReference>